<proteinExistence type="evidence at transcript level"/>
<organism evidence="1">
    <name type="scientific">Hordeum vulgare subsp. vulgare</name>
    <name type="common">Domesticated barley</name>
    <dbReference type="NCBI Taxonomy" id="112509"/>
    <lineage>
        <taxon>Eukaryota</taxon>
        <taxon>Viridiplantae</taxon>
        <taxon>Streptophyta</taxon>
        <taxon>Embryophyta</taxon>
        <taxon>Tracheophyta</taxon>
        <taxon>Spermatophyta</taxon>
        <taxon>Magnoliopsida</taxon>
        <taxon>Liliopsida</taxon>
        <taxon>Poales</taxon>
        <taxon>Poaceae</taxon>
        <taxon>BOP clade</taxon>
        <taxon>Pooideae</taxon>
        <taxon>Triticodae</taxon>
        <taxon>Triticeae</taxon>
        <taxon>Hordeinae</taxon>
        <taxon>Hordeum</taxon>
    </lineage>
</organism>
<reference evidence="1" key="1">
    <citation type="journal article" date="2011" name="Plant Physiol.">
        <title>Comprehensive sequence analysis of 24,783 barley full-length cDNAs derived from 12 clone libraries.</title>
        <authorList>
            <person name="Matsumoto T."/>
            <person name="Tanaka T."/>
            <person name="Sakai H."/>
            <person name="Amano N."/>
            <person name="Kanamori H."/>
            <person name="Kurita K."/>
            <person name="Kikuta A."/>
            <person name="Kamiya K."/>
            <person name="Yamamoto M."/>
            <person name="Ikawa H."/>
            <person name="Fujii N."/>
            <person name="Hori K."/>
            <person name="Itoh T."/>
            <person name="Sato K."/>
        </authorList>
    </citation>
    <scope>NUCLEOTIDE SEQUENCE</scope>
    <source>
        <tissue evidence="1">Shoot</tissue>
    </source>
</reference>
<protein>
    <submittedName>
        <fullName evidence="1">Predicted protein</fullName>
    </submittedName>
</protein>
<dbReference type="EMBL" id="AK361078">
    <property type="protein sequence ID" value="BAJ92285.1"/>
    <property type="molecule type" value="mRNA"/>
</dbReference>
<dbReference type="AlphaFoldDB" id="F2DB14"/>
<sequence length="85" mass="8456">MVVKLTEVDSLACAPSALSISESLPPLPGCRAATTEATCILGAAGPARSQFSTAGTSGTTCGAAVWFAGFSRAGAEHEGRSAGRR</sequence>
<evidence type="ECO:0000313" key="1">
    <source>
        <dbReference type="EMBL" id="BAJ92285.1"/>
    </source>
</evidence>
<accession>F2DB14</accession>
<name>F2DB14_HORVV</name>